<accession>A0ABV2SWD2</accession>
<reference evidence="2 3" key="1">
    <citation type="submission" date="2024-07" db="EMBL/GenBank/DDBJ databases">
        <title>The genome sequence of type strain Sediminicola arcticus GDMCC 1.2805.</title>
        <authorList>
            <person name="Liu Y."/>
        </authorList>
    </citation>
    <scope>NUCLEOTIDE SEQUENCE [LARGE SCALE GENOMIC DNA]</scope>
    <source>
        <strain evidence="2 3">GDMCC 1.2805</strain>
    </source>
</reference>
<evidence type="ECO:0000256" key="1">
    <source>
        <dbReference type="SAM" id="MobiDB-lite"/>
    </source>
</evidence>
<comment type="caution">
    <text evidence="2">The sequence shown here is derived from an EMBL/GenBank/DDBJ whole genome shotgun (WGS) entry which is preliminary data.</text>
</comment>
<protein>
    <recommendedName>
        <fullName evidence="4">DUF4890 domain-containing protein</fullName>
    </recommendedName>
</protein>
<dbReference type="Gene3D" id="1.20.120.1490">
    <property type="match status" value="1"/>
</dbReference>
<keyword evidence="3" id="KW-1185">Reference proteome</keyword>
<proteinExistence type="predicted"/>
<evidence type="ECO:0000313" key="2">
    <source>
        <dbReference type="EMBL" id="MET6991441.1"/>
    </source>
</evidence>
<gene>
    <name evidence="2" type="ORF">ABXZ36_12375</name>
</gene>
<feature type="compositionally biased region" description="Basic and acidic residues" evidence="1">
    <location>
        <begin position="74"/>
        <end position="97"/>
    </location>
</feature>
<dbReference type="Proteomes" id="UP001549799">
    <property type="component" value="Unassembled WGS sequence"/>
</dbReference>
<organism evidence="2 3">
    <name type="scientific">Sediminicola arcticus</name>
    <dbReference type="NCBI Taxonomy" id="1574308"/>
    <lineage>
        <taxon>Bacteria</taxon>
        <taxon>Pseudomonadati</taxon>
        <taxon>Bacteroidota</taxon>
        <taxon>Flavobacteriia</taxon>
        <taxon>Flavobacteriales</taxon>
        <taxon>Flavobacteriaceae</taxon>
        <taxon>Sediminicola</taxon>
    </lineage>
</organism>
<feature type="region of interest" description="Disordered" evidence="1">
    <location>
        <begin position="72"/>
        <end position="97"/>
    </location>
</feature>
<evidence type="ECO:0008006" key="4">
    <source>
        <dbReference type="Google" id="ProtNLM"/>
    </source>
</evidence>
<dbReference type="RefSeq" id="WP_354615981.1">
    <property type="nucleotide sequence ID" value="NZ_JBEXAE010000005.1"/>
</dbReference>
<sequence>MKKVILLGLLMIGFIGLAQNEIRENRHRGNLEELSPEQISTLQTKRMTLALDLSEAQQKQLQKINLDQATSRKVKMEERKSKKEAGEMTKPSSDERYAMQTEKMDKLISHKAQMKELLSKEQYEKWEKMQHRKRKYIRKGNHGLQTKS</sequence>
<dbReference type="EMBL" id="JBEXAE010000005">
    <property type="protein sequence ID" value="MET6991441.1"/>
    <property type="molecule type" value="Genomic_DNA"/>
</dbReference>
<evidence type="ECO:0000313" key="3">
    <source>
        <dbReference type="Proteomes" id="UP001549799"/>
    </source>
</evidence>
<name>A0ABV2SWD2_9FLAO</name>